<reference evidence="3 4" key="1">
    <citation type="journal article" date="2023" name="Life. Sci Alliance">
        <title>Evolutionary insights into 3D genome organization and epigenetic landscape of Vigna mungo.</title>
        <authorList>
            <person name="Junaid A."/>
            <person name="Singh B."/>
            <person name="Bhatia S."/>
        </authorList>
    </citation>
    <scope>NUCLEOTIDE SEQUENCE [LARGE SCALE GENOMIC DNA]</scope>
    <source>
        <strain evidence="3">Urdbean</strain>
    </source>
</reference>
<organism evidence="3 4">
    <name type="scientific">Vigna mungo</name>
    <name type="common">Black gram</name>
    <name type="synonym">Phaseolus mungo</name>
    <dbReference type="NCBI Taxonomy" id="3915"/>
    <lineage>
        <taxon>Eukaryota</taxon>
        <taxon>Viridiplantae</taxon>
        <taxon>Streptophyta</taxon>
        <taxon>Embryophyta</taxon>
        <taxon>Tracheophyta</taxon>
        <taxon>Spermatophyta</taxon>
        <taxon>Magnoliopsida</taxon>
        <taxon>eudicotyledons</taxon>
        <taxon>Gunneridae</taxon>
        <taxon>Pentapetalae</taxon>
        <taxon>rosids</taxon>
        <taxon>fabids</taxon>
        <taxon>Fabales</taxon>
        <taxon>Fabaceae</taxon>
        <taxon>Papilionoideae</taxon>
        <taxon>50 kb inversion clade</taxon>
        <taxon>NPAAA clade</taxon>
        <taxon>indigoferoid/millettioid clade</taxon>
        <taxon>Phaseoleae</taxon>
        <taxon>Vigna</taxon>
    </lineage>
</organism>
<dbReference type="Proteomes" id="UP001374535">
    <property type="component" value="Chromosome 3"/>
</dbReference>
<accession>A0AAQ3NWG0</accession>
<keyword evidence="4" id="KW-1185">Reference proteome</keyword>
<evidence type="ECO:0000256" key="2">
    <source>
        <dbReference type="SAM" id="MobiDB-lite"/>
    </source>
</evidence>
<feature type="coiled-coil region" evidence="1">
    <location>
        <begin position="197"/>
        <end position="273"/>
    </location>
</feature>
<sequence>MTDDELEVIRQIDQLPRKTSYRKLIELIGSDSDTLRTRVFDFFGGMEKHQAFARALARKNQRSGHVNVPSSSTAAPSSSASPAPLNVPKTDESKPVVISSVPKAKSRKRPSQEKTPSPPKKKKLFSRLLTSLLDPNIHVSDRLEFNLSPEEREPFKKLTPSEASDMAYEFLSRASICMNYVAGTTKPLLVSELKISNNQLTKAKKEFSSLIERLEKANKLVEDERSKAAASLLESQKEAKRLQESVDALTLSLQQSSNHLKQLTSERDAAIADRDKSLADFTALEDEFCEERQRGFEQGIAQCHYFFQSPLKHEGFAITKILVDKQLVDISSQLPAEPVSAPD</sequence>
<evidence type="ECO:0000256" key="1">
    <source>
        <dbReference type="SAM" id="Coils"/>
    </source>
</evidence>
<feature type="compositionally biased region" description="Low complexity" evidence="2">
    <location>
        <begin position="69"/>
        <end position="84"/>
    </location>
</feature>
<proteinExistence type="predicted"/>
<gene>
    <name evidence="3" type="ORF">V8G54_010768</name>
</gene>
<evidence type="ECO:0000313" key="4">
    <source>
        <dbReference type="Proteomes" id="UP001374535"/>
    </source>
</evidence>
<dbReference type="EMBL" id="CP144698">
    <property type="protein sequence ID" value="WVZ17786.1"/>
    <property type="molecule type" value="Genomic_DNA"/>
</dbReference>
<protein>
    <submittedName>
        <fullName evidence="3">Uncharacterized protein</fullName>
    </submittedName>
</protein>
<keyword evidence="1" id="KW-0175">Coiled coil</keyword>
<dbReference type="AlphaFoldDB" id="A0AAQ3NWG0"/>
<name>A0AAQ3NWG0_VIGMU</name>
<evidence type="ECO:0000313" key="3">
    <source>
        <dbReference type="EMBL" id="WVZ17786.1"/>
    </source>
</evidence>
<feature type="region of interest" description="Disordered" evidence="2">
    <location>
        <begin position="56"/>
        <end position="123"/>
    </location>
</feature>